<dbReference type="AlphaFoldDB" id="A0A7C3AQQ9"/>
<comment type="caution">
    <text evidence="3">The sequence shown here is derived from an EMBL/GenBank/DDBJ whole genome shotgun (WGS) entry which is preliminary data.</text>
</comment>
<evidence type="ECO:0000313" key="3">
    <source>
        <dbReference type="EMBL" id="HEX69722.1"/>
    </source>
</evidence>
<proteinExistence type="predicted"/>
<feature type="region of interest" description="Disordered" evidence="1">
    <location>
        <begin position="58"/>
        <end position="104"/>
    </location>
</feature>
<evidence type="ECO:0000259" key="2">
    <source>
        <dbReference type="Pfam" id="PF13473"/>
    </source>
</evidence>
<evidence type="ECO:0000256" key="1">
    <source>
        <dbReference type="SAM" id="MobiDB-lite"/>
    </source>
</evidence>
<dbReference type="PANTHER" id="PTHR36507:SF1">
    <property type="entry name" value="BLL1555 PROTEIN"/>
    <property type="match status" value="1"/>
</dbReference>
<dbReference type="InterPro" id="IPR052721">
    <property type="entry name" value="ET_Amicyanin"/>
</dbReference>
<feature type="domain" description="EfeO-type cupredoxin-like" evidence="2">
    <location>
        <begin position="128"/>
        <end position="225"/>
    </location>
</feature>
<dbReference type="PANTHER" id="PTHR36507">
    <property type="entry name" value="BLL1555 PROTEIN"/>
    <property type="match status" value="1"/>
</dbReference>
<organism evidence="3">
    <name type="scientific">Thermorudis sp</name>
    <dbReference type="NCBI Taxonomy" id="1969470"/>
    <lineage>
        <taxon>Bacteria</taxon>
        <taxon>Pseudomonadati</taxon>
        <taxon>Thermomicrobiota</taxon>
        <taxon>Thermomicrobia</taxon>
        <taxon>Thermomicrobia incertae sedis</taxon>
        <taxon>Thermorudis</taxon>
    </lineage>
</organism>
<dbReference type="SUPFAM" id="SSF49503">
    <property type="entry name" value="Cupredoxins"/>
    <property type="match status" value="1"/>
</dbReference>
<dbReference type="InterPro" id="IPR028096">
    <property type="entry name" value="EfeO_Cupredoxin"/>
</dbReference>
<sequence length="227" mass="23969">MRDADRELYQRVAASVLHPGSPGRLHYRGLFRLPGVRSAGAGAGLGFHPLRGGGVDLHDLSPELDSDPVRPHARRGAGSSGLHPRLRQRRPAGRHGAAGAGDLVGRGGEAVRRAAWIAVVAVVLALGLAGCRSATSAGGTPVATAQVEMPPSYRFDPPVITVKAGTTVTWHNGDHFTHSVRLLDGSGIDKVAAPGESVSITFDKPGEYEYDCRFHPQDMRGKVIVTE</sequence>
<dbReference type="Gene3D" id="2.60.40.420">
    <property type="entry name" value="Cupredoxins - blue copper proteins"/>
    <property type="match status" value="1"/>
</dbReference>
<dbReference type="InterPro" id="IPR008972">
    <property type="entry name" value="Cupredoxin"/>
</dbReference>
<accession>A0A7C3AQQ9</accession>
<protein>
    <recommendedName>
        <fullName evidence="2">EfeO-type cupredoxin-like domain-containing protein</fullName>
    </recommendedName>
</protein>
<name>A0A7C3AQQ9_9BACT</name>
<gene>
    <name evidence="3" type="ORF">ENP13_00535</name>
</gene>
<dbReference type="Pfam" id="PF13473">
    <property type="entry name" value="Cupredoxin_1"/>
    <property type="match status" value="1"/>
</dbReference>
<dbReference type="EMBL" id="DSID01000043">
    <property type="protein sequence ID" value="HEX69722.1"/>
    <property type="molecule type" value="Genomic_DNA"/>
</dbReference>
<feature type="compositionally biased region" description="Basic residues" evidence="1">
    <location>
        <begin position="84"/>
        <end position="93"/>
    </location>
</feature>
<reference evidence="3" key="1">
    <citation type="journal article" date="2020" name="mSystems">
        <title>Genome- and Community-Level Interaction Insights into Carbon Utilization and Element Cycling Functions of Hydrothermarchaeota in Hydrothermal Sediment.</title>
        <authorList>
            <person name="Zhou Z."/>
            <person name="Liu Y."/>
            <person name="Xu W."/>
            <person name="Pan J."/>
            <person name="Luo Z.H."/>
            <person name="Li M."/>
        </authorList>
    </citation>
    <scope>NUCLEOTIDE SEQUENCE [LARGE SCALE GENOMIC DNA]</scope>
    <source>
        <strain evidence="3">SpSt-192</strain>
    </source>
</reference>